<evidence type="ECO:0000256" key="1">
    <source>
        <dbReference type="ARBA" id="ARBA00001974"/>
    </source>
</evidence>
<dbReference type="AlphaFoldDB" id="A0A1H9HS30"/>
<dbReference type="InterPro" id="IPR000447">
    <property type="entry name" value="G3P_DH_FAD-dep"/>
</dbReference>
<dbReference type="InterPro" id="IPR038299">
    <property type="entry name" value="DAO_C_sf"/>
</dbReference>
<evidence type="ECO:0000256" key="6">
    <source>
        <dbReference type="ARBA" id="ARBA00023002"/>
    </source>
</evidence>
<dbReference type="Proteomes" id="UP000199021">
    <property type="component" value="Unassembled WGS sequence"/>
</dbReference>
<keyword evidence="4" id="KW-0319">Glycerol metabolism</keyword>
<dbReference type="Gene3D" id="3.30.9.10">
    <property type="entry name" value="D-Amino Acid Oxidase, subunit A, domain 2"/>
    <property type="match status" value="1"/>
</dbReference>
<dbReference type="PRINTS" id="PR01001">
    <property type="entry name" value="FADG3PDH"/>
</dbReference>
<dbReference type="EC" id="1.1.5.3" evidence="7"/>
<keyword evidence="8" id="KW-0472">Membrane</keyword>
<dbReference type="FunCoup" id="A0A1H9HS30">
    <property type="interactions" value="335"/>
</dbReference>
<dbReference type="PROSITE" id="PS00977">
    <property type="entry name" value="FAD_G3PDH_1"/>
    <property type="match status" value="1"/>
</dbReference>
<proteinExistence type="inferred from homology"/>
<keyword evidence="8" id="KW-0812">Transmembrane</keyword>
<evidence type="ECO:0000313" key="12">
    <source>
        <dbReference type="Proteomes" id="UP000199021"/>
    </source>
</evidence>
<dbReference type="Pfam" id="PF01266">
    <property type="entry name" value="DAO"/>
    <property type="match status" value="1"/>
</dbReference>
<dbReference type="InParanoid" id="A0A1H9HS30"/>
<feature type="domain" description="FAD dependent oxidoreductase" evidence="9">
    <location>
        <begin position="20"/>
        <end position="345"/>
    </location>
</feature>
<dbReference type="Pfam" id="PF16901">
    <property type="entry name" value="DAO_C"/>
    <property type="match status" value="1"/>
</dbReference>
<dbReference type="PROSITE" id="PS00978">
    <property type="entry name" value="FAD_G3PDH_2"/>
    <property type="match status" value="1"/>
</dbReference>
<dbReference type="InterPro" id="IPR031656">
    <property type="entry name" value="DAO_C"/>
</dbReference>
<dbReference type="Gene3D" id="3.50.50.60">
    <property type="entry name" value="FAD/NAD(P)-binding domain"/>
    <property type="match status" value="1"/>
</dbReference>
<dbReference type="GO" id="GO:0004368">
    <property type="term" value="F:glycerol-3-phosphate dehydrogenase (quinone) activity"/>
    <property type="evidence" value="ECO:0007669"/>
    <property type="project" value="UniProtKB-EC"/>
</dbReference>
<dbReference type="InterPro" id="IPR006076">
    <property type="entry name" value="FAD-dep_OxRdtase"/>
</dbReference>
<comment type="catalytic activity">
    <reaction evidence="7">
        <text>a quinone + sn-glycerol 3-phosphate = dihydroxyacetone phosphate + a quinol</text>
        <dbReference type="Rhea" id="RHEA:18977"/>
        <dbReference type="ChEBI" id="CHEBI:24646"/>
        <dbReference type="ChEBI" id="CHEBI:57597"/>
        <dbReference type="ChEBI" id="CHEBI:57642"/>
        <dbReference type="ChEBI" id="CHEBI:132124"/>
        <dbReference type="EC" id="1.1.5.3"/>
    </reaction>
</comment>
<dbReference type="PANTHER" id="PTHR11985">
    <property type="entry name" value="GLYCEROL-3-PHOSPHATE DEHYDROGENASE"/>
    <property type="match status" value="1"/>
</dbReference>
<evidence type="ECO:0000256" key="7">
    <source>
        <dbReference type="RuleBase" id="RU361217"/>
    </source>
</evidence>
<dbReference type="EMBL" id="FOFB01000013">
    <property type="protein sequence ID" value="SEQ65095.1"/>
    <property type="molecule type" value="Genomic_DNA"/>
</dbReference>
<dbReference type="PANTHER" id="PTHR11985:SF35">
    <property type="entry name" value="ANAEROBIC GLYCEROL-3-PHOSPHATE DEHYDROGENASE SUBUNIT A"/>
    <property type="match status" value="1"/>
</dbReference>
<dbReference type="STRING" id="478744.SAMN05444359_11375"/>
<gene>
    <name evidence="11" type="ORF">SAMN05444359_11375</name>
</gene>
<dbReference type="GO" id="GO:0006071">
    <property type="term" value="P:glycerol metabolic process"/>
    <property type="evidence" value="ECO:0007669"/>
    <property type="project" value="UniProtKB-KW"/>
</dbReference>
<dbReference type="SUPFAM" id="SSF51905">
    <property type="entry name" value="FAD/NAD(P)-binding domain"/>
    <property type="match status" value="1"/>
</dbReference>
<reference evidence="12" key="1">
    <citation type="submission" date="2016-10" db="EMBL/GenBank/DDBJ databases">
        <authorList>
            <person name="Varghese N."/>
            <person name="Submissions S."/>
        </authorList>
    </citation>
    <scope>NUCLEOTIDE SEQUENCE [LARGE SCALE GENOMIC DNA]</scope>
    <source>
        <strain evidence="12">DSM 24740</strain>
    </source>
</reference>
<evidence type="ECO:0000256" key="2">
    <source>
        <dbReference type="ARBA" id="ARBA00007330"/>
    </source>
</evidence>
<keyword evidence="8" id="KW-1133">Transmembrane helix</keyword>
<dbReference type="InterPro" id="IPR036188">
    <property type="entry name" value="FAD/NAD-bd_sf"/>
</dbReference>
<protein>
    <recommendedName>
        <fullName evidence="7">Glycerol-3-phosphate dehydrogenase</fullName>
        <ecNumber evidence="7">1.1.5.3</ecNumber>
    </recommendedName>
</protein>
<evidence type="ECO:0000256" key="8">
    <source>
        <dbReference type="SAM" id="Phobius"/>
    </source>
</evidence>
<comment type="similarity">
    <text evidence="2 7">Belongs to the FAD-dependent glycerol-3-phosphate dehydrogenase family.</text>
</comment>
<accession>A0A1H9HS30</accession>
<feature type="transmembrane region" description="Helical" evidence="8">
    <location>
        <begin position="21"/>
        <end position="39"/>
    </location>
</feature>
<dbReference type="Gene3D" id="1.10.8.870">
    <property type="entry name" value="Alpha-glycerophosphate oxidase, cap domain"/>
    <property type="match status" value="1"/>
</dbReference>
<comment type="cofactor">
    <cofactor evidence="1 7">
        <name>FAD</name>
        <dbReference type="ChEBI" id="CHEBI:57692"/>
    </cofactor>
</comment>
<sequence>MKATSKRSQKLEKLRTHSFDLLVIGGGITGAGVALDAASRGLDVLLVERHDFASGTSSKSTKLIHGGLRYLKNLEIGLVREVGQERAVVHEIAPHLVRPEKMLLPLVEGGSLGKMTTSMALWVYDFLADVEGDDKRVMLTKEETAEYEPLVRTDILKGGGFYAEYRTDDARLTIENIKTAEKHGATALNYVEATEFVYDDDGQITAVICHDRFSGEHITVQTSHVISSTGPWVDELRTVDKSMTDRHVFLSKGVHIVVSRERLPLKHAVYFDVPDGRMFFAIPRLRCTYIGTTDTAYKGDPDAIPTYLEDVEYILHGTNLIFPTVNLKLEDVESSWAGVRPLIYEEGKSGAEMSRKDEIFESESGLLSIAGGKLTGYRKMAERVVDRVGKQMKEDGKKLKHTTTKDIDLTGGPFKDFAAVLAYEKEIAALLEAASLSPDRAAYLVSNYGKQSPEIIEAATHRKEGTDVGRLAAAEAAWCIEHELALYPIDWVERRSGRLYFDMPSIEPVLEEVLAVFAEAYQYTEEDTNRERERIRKAIKWVSEFEAAPEGVVVPEIVAV</sequence>
<dbReference type="GO" id="GO:0009331">
    <property type="term" value="C:glycerol-3-phosphate dehydrogenase (FAD) complex"/>
    <property type="evidence" value="ECO:0007669"/>
    <property type="project" value="UniProtKB-UniRule"/>
</dbReference>
<dbReference type="SUPFAM" id="SSF54373">
    <property type="entry name" value="FAD-linked reductases, C-terminal domain"/>
    <property type="match status" value="1"/>
</dbReference>
<keyword evidence="12" id="KW-1185">Reference proteome</keyword>
<dbReference type="OrthoDB" id="9766796at2"/>
<evidence type="ECO:0000256" key="5">
    <source>
        <dbReference type="ARBA" id="ARBA00022827"/>
    </source>
</evidence>
<evidence type="ECO:0000259" key="10">
    <source>
        <dbReference type="Pfam" id="PF16901"/>
    </source>
</evidence>
<dbReference type="RefSeq" id="WP_090169099.1">
    <property type="nucleotide sequence ID" value="NZ_FOFB01000013.1"/>
</dbReference>
<keyword evidence="5" id="KW-0274">FAD</keyword>
<keyword evidence="3 7" id="KW-0285">Flavoprotein</keyword>
<evidence type="ECO:0000313" key="11">
    <source>
        <dbReference type="EMBL" id="SEQ65095.1"/>
    </source>
</evidence>
<dbReference type="GO" id="GO:0046168">
    <property type="term" value="P:glycerol-3-phosphate catabolic process"/>
    <property type="evidence" value="ECO:0007669"/>
    <property type="project" value="TreeGrafter"/>
</dbReference>
<evidence type="ECO:0000256" key="3">
    <source>
        <dbReference type="ARBA" id="ARBA00022630"/>
    </source>
</evidence>
<name>A0A1H9HS30_9BACT</name>
<organism evidence="11 12">
    <name type="scientific">Neolewinella agarilytica</name>
    <dbReference type="NCBI Taxonomy" id="478744"/>
    <lineage>
        <taxon>Bacteria</taxon>
        <taxon>Pseudomonadati</taxon>
        <taxon>Bacteroidota</taxon>
        <taxon>Saprospiria</taxon>
        <taxon>Saprospirales</taxon>
        <taxon>Lewinellaceae</taxon>
        <taxon>Neolewinella</taxon>
    </lineage>
</organism>
<feature type="domain" description="Alpha-glycerophosphate oxidase C-terminal" evidence="10">
    <location>
        <begin position="403"/>
        <end position="527"/>
    </location>
</feature>
<keyword evidence="6 7" id="KW-0560">Oxidoreductase</keyword>
<evidence type="ECO:0000259" key="9">
    <source>
        <dbReference type="Pfam" id="PF01266"/>
    </source>
</evidence>
<evidence type="ECO:0000256" key="4">
    <source>
        <dbReference type="ARBA" id="ARBA00022798"/>
    </source>
</evidence>